<dbReference type="PANTHER" id="PTHR33493:SF2">
    <property type="entry name" value="LATE EMBRYOGENESIS ABUNDANT PROTEIN 46"/>
    <property type="match status" value="1"/>
</dbReference>
<feature type="region of interest" description="Disordered" evidence="2">
    <location>
        <begin position="1"/>
        <end position="158"/>
    </location>
</feature>
<dbReference type="EMBL" id="KK784890">
    <property type="protein sequence ID" value="KDO70933.1"/>
    <property type="molecule type" value="Genomic_DNA"/>
</dbReference>
<name>A0A067FUA9_CITSI</name>
<protein>
    <submittedName>
        <fullName evidence="3">Uncharacterized protein</fullName>
    </submittedName>
</protein>
<keyword evidence="4" id="KW-1185">Reference proteome</keyword>
<dbReference type="STRING" id="2711.A0A067FUA9"/>
<comment type="similarity">
    <text evidence="1">Belongs to the LEA type 1 family.</text>
</comment>
<dbReference type="eggNOG" id="ENOG502S22N">
    <property type="taxonomic scope" value="Eukaryota"/>
</dbReference>
<dbReference type="InterPro" id="IPR005513">
    <property type="entry name" value="LEA_1"/>
</dbReference>
<feature type="compositionally biased region" description="Low complexity" evidence="2">
    <location>
        <begin position="8"/>
        <end position="17"/>
    </location>
</feature>
<proteinExistence type="inferred from homology"/>
<dbReference type="PaxDb" id="2711-XP_006492865.1"/>
<feature type="compositionally biased region" description="Gly residues" evidence="2">
    <location>
        <begin position="142"/>
        <end position="158"/>
    </location>
</feature>
<evidence type="ECO:0000256" key="1">
    <source>
        <dbReference type="ARBA" id="ARBA00010975"/>
    </source>
</evidence>
<dbReference type="Pfam" id="PF03760">
    <property type="entry name" value="LEA_1"/>
    <property type="match status" value="1"/>
</dbReference>
<gene>
    <name evidence="3" type="ORF">CISIN_1g031500mg</name>
</gene>
<accession>A0A067FUA9</accession>
<evidence type="ECO:0000313" key="4">
    <source>
        <dbReference type="Proteomes" id="UP000027120"/>
    </source>
</evidence>
<dbReference type="PANTHER" id="PTHR33493">
    <property type="entry name" value="LATE EMBRYOGENESIS ABUNDANT PROTEIN 6-RELATED"/>
    <property type="match status" value="1"/>
</dbReference>
<evidence type="ECO:0000313" key="3">
    <source>
        <dbReference type="EMBL" id="KDO70933.1"/>
    </source>
</evidence>
<sequence>MQSMKESAANVAASAKAGMEKTKATAQEKVDKMKAHDPVEKEMATEKKEERRMQAELEKQEAREHNSAAKQATGGLGYTTADSYSHSTTGMHGRPTGGQQMSALAGHGTGQPAGQMTEGVVGSHPMGVNTGTGHNPAHNTRVGGGGGATGYGTGGSYN</sequence>
<feature type="compositionally biased region" description="Polar residues" evidence="2">
    <location>
        <begin position="80"/>
        <end position="90"/>
    </location>
</feature>
<dbReference type="AlphaFoldDB" id="A0A067FUA9"/>
<evidence type="ECO:0000256" key="2">
    <source>
        <dbReference type="SAM" id="MobiDB-lite"/>
    </source>
</evidence>
<dbReference type="GO" id="GO:0009793">
    <property type="term" value="P:embryo development ending in seed dormancy"/>
    <property type="evidence" value="ECO:0007669"/>
    <property type="project" value="InterPro"/>
</dbReference>
<reference evidence="3 4" key="1">
    <citation type="submission" date="2014-04" db="EMBL/GenBank/DDBJ databases">
        <authorList>
            <consortium name="International Citrus Genome Consortium"/>
            <person name="Gmitter F."/>
            <person name="Chen C."/>
            <person name="Farmerie W."/>
            <person name="Harkins T."/>
            <person name="Desany B."/>
            <person name="Mohiuddin M."/>
            <person name="Kodira C."/>
            <person name="Borodovsky M."/>
            <person name="Lomsadze A."/>
            <person name="Burns P."/>
            <person name="Jenkins J."/>
            <person name="Prochnik S."/>
            <person name="Shu S."/>
            <person name="Chapman J."/>
            <person name="Pitluck S."/>
            <person name="Schmutz J."/>
            <person name="Rokhsar D."/>
        </authorList>
    </citation>
    <scope>NUCLEOTIDE SEQUENCE</scope>
</reference>
<dbReference type="Proteomes" id="UP000027120">
    <property type="component" value="Unassembled WGS sequence"/>
</dbReference>
<feature type="compositionally biased region" description="Basic and acidic residues" evidence="2">
    <location>
        <begin position="18"/>
        <end position="67"/>
    </location>
</feature>
<organism evidence="3 4">
    <name type="scientific">Citrus sinensis</name>
    <name type="common">Sweet orange</name>
    <name type="synonym">Citrus aurantium var. sinensis</name>
    <dbReference type="NCBI Taxonomy" id="2711"/>
    <lineage>
        <taxon>Eukaryota</taxon>
        <taxon>Viridiplantae</taxon>
        <taxon>Streptophyta</taxon>
        <taxon>Embryophyta</taxon>
        <taxon>Tracheophyta</taxon>
        <taxon>Spermatophyta</taxon>
        <taxon>Magnoliopsida</taxon>
        <taxon>eudicotyledons</taxon>
        <taxon>Gunneridae</taxon>
        <taxon>Pentapetalae</taxon>
        <taxon>rosids</taxon>
        <taxon>malvids</taxon>
        <taxon>Sapindales</taxon>
        <taxon>Rutaceae</taxon>
        <taxon>Aurantioideae</taxon>
        <taxon>Citrus</taxon>
    </lineage>
</organism>